<evidence type="ECO:0000256" key="4">
    <source>
        <dbReference type="ARBA" id="ARBA00012949"/>
    </source>
</evidence>
<evidence type="ECO:0000256" key="2">
    <source>
        <dbReference type="ARBA" id="ARBA00004651"/>
    </source>
</evidence>
<dbReference type="NCBIfam" id="NF011053">
    <property type="entry name" value="PRK14485.1"/>
    <property type="match status" value="1"/>
</dbReference>
<dbReference type="Proteomes" id="UP000316714">
    <property type="component" value="Unassembled WGS sequence"/>
</dbReference>
<protein>
    <recommendedName>
        <fullName evidence="4">cytochrome-c oxidase</fullName>
        <ecNumber evidence="4">7.1.1.9</ecNumber>
    </recommendedName>
</protein>
<feature type="region of interest" description="Disordered" evidence="20">
    <location>
        <begin position="747"/>
        <end position="788"/>
    </location>
</feature>
<comment type="catalytic activity">
    <reaction evidence="17">
        <text>4 Fe(II)-[cytochrome c] + O2 + 8 H(+)(in) = 4 Fe(III)-[cytochrome c] + 2 H2O + 4 H(+)(out)</text>
        <dbReference type="Rhea" id="RHEA:11436"/>
        <dbReference type="Rhea" id="RHEA-COMP:10350"/>
        <dbReference type="Rhea" id="RHEA-COMP:14399"/>
        <dbReference type="ChEBI" id="CHEBI:15377"/>
        <dbReference type="ChEBI" id="CHEBI:15378"/>
        <dbReference type="ChEBI" id="CHEBI:15379"/>
        <dbReference type="ChEBI" id="CHEBI:29033"/>
        <dbReference type="ChEBI" id="CHEBI:29034"/>
        <dbReference type="EC" id="7.1.1.9"/>
    </reaction>
</comment>
<comment type="cofactor">
    <cofactor evidence="18">
        <name>heme</name>
        <dbReference type="ChEBI" id="CHEBI:30413"/>
    </cofactor>
    <text evidence="18">Binds 2 heme groups per subunit, denoted as high- and low-spin.</text>
</comment>
<feature type="compositionally biased region" description="Polar residues" evidence="20">
    <location>
        <begin position="768"/>
        <end position="778"/>
    </location>
</feature>
<evidence type="ECO:0000256" key="19">
    <source>
        <dbReference type="RuleBase" id="RU000370"/>
    </source>
</evidence>
<evidence type="ECO:0000259" key="23">
    <source>
        <dbReference type="PROSITE" id="PS51007"/>
    </source>
</evidence>
<evidence type="ECO:0000256" key="1">
    <source>
        <dbReference type="ARBA" id="ARBA00001970"/>
    </source>
</evidence>
<keyword evidence="8 19" id="KW-0679">Respiratory chain</keyword>
<feature type="transmembrane region" description="Helical" evidence="21">
    <location>
        <begin position="68"/>
        <end position="88"/>
    </location>
</feature>
<comment type="pathway">
    <text evidence="3">Energy metabolism; oxidative phosphorylation.</text>
</comment>
<evidence type="ECO:0000256" key="5">
    <source>
        <dbReference type="ARBA" id="ARBA00022448"/>
    </source>
</evidence>
<feature type="domain" description="Cytochrome c" evidence="23">
    <location>
        <begin position="567"/>
        <end position="743"/>
    </location>
</feature>
<evidence type="ECO:0000256" key="7">
    <source>
        <dbReference type="ARBA" id="ARBA00022617"/>
    </source>
</evidence>
<dbReference type="Gene3D" id="1.20.210.10">
    <property type="entry name" value="Cytochrome c oxidase-like, subunit I domain"/>
    <property type="match status" value="1"/>
</dbReference>
<dbReference type="GO" id="GO:0005886">
    <property type="term" value="C:plasma membrane"/>
    <property type="evidence" value="ECO:0007669"/>
    <property type="project" value="UniProtKB-SubCell"/>
</dbReference>
<evidence type="ECO:0000256" key="13">
    <source>
        <dbReference type="ARBA" id="ARBA00022989"/>
    </source>
</evidence>
<keyword evidence="11" id="KW-1278">Translocase</keyword>
<dbReference type="AlphaFoldDB" id="A0A5C5UUV3"/>
<accession>A0A5C5UUV3</accession>
<dbReference type="InterPro" id="IPR003468">
    <property type="entry name" value="Cyt_c_oxidase_monohaem-su/FixO"/>
</dbReference>
<evidence type="ECO:0000256" key="12">
    <source>
        <dbReference type="ARBA" id="ARBA00022982"/>
    </source>
</evidence>
<dbReference type="PANTHER" id="PTHR10422:SF29">
    <property type="entry name" value="CYTOCHROME C OXIDASE SUBUNIT 1 HOMOLOG, BACTEROID"/>
    <property type="match status" value="1"/>
</dbReference>
<evidence type="ECO:0000256" key="17">
    <source>
        <dbReference type="ARBA" id="ARBA00047816"/>
    </source>
</evidence>
<comment type="subcellular location">
    <subcellularLocation>
        <location evidence="2">Cell membrane</location>
        <topology evidence="2">Multi-pass membrane protein</topology>
    </subcellularLocation>
</comment>
<dbReference type="InterPro" id="IPR036909">
    <property type="entry name" value="Cyt_c-like_dom_sf"/>
</dbReference>
<feature type="binding site" description="axial binding residue" evidence="18">
    <location>
        <position position="357"/>
    </location>
    <ligand>
        <name>heme b</name>
        <dbReference type="ChEBI" id="CHEBI:60344"/>
        <label>1; low-spin</label>
    </ligand>
    <ligandPart>
        <name>Fe</name>
        <dbReference type="ChEBI" id="CHEBI:18248"/>
    </ligandPart>
</feature>
<keyword evidence="10 18" id="KW-0479">Metal-binding</keyword>
<feature type="transmembrane region" description="Helical" evidence="21">
    <location>
        <begin position="171"/>
        <end position="192"/>
    </location>
</feature>
<feature type="transmembrane region" description="Helical" evidence="21">
    <location>
        <begin position="442"/>
        <end position="466"/>
    </location>
</feature>
<keyword evidence="6" id="KW-1003">Cell membrane</keyword>
<reference evidence="24 25" key="1">
    <citation type="submission" date="2019-02" db="EMBL/GenBank/DDBJ databases">
        <title>Deep-cultivation of Planctomycetes and their phenomic and genomic characterization uncovers novel biology.</title>
        <authorList>
            <person name="Wiegand S."/>
            <person name="Jogler M."/>
            <person name="Boedeker C."/>
            <person name="Pinto D."/>
            <person name="Vollmers J."/>
            <person name="Rivas-Marin E."/>
            <person name="Kohn T."/>
            <person name="Peeters S.H."/>
            <person name="Heuer A."/>
            <person name="Rast P."/>
            <person name="Oberbeckmann S."/>
            <person name="Bunk B."/>
            <person name="Jeske O."/>
            <person name="Meyerdierks A."/>
            <person name="Storesund J.E."/>
            <person name="Kallscheuer N."/>
            <person name="Luecker S."/>
            <person name="Lage O.M."/>
            <person name="Pohl T."/>
            <person name="Merkel B.J."/>
            <person name="Hornburger P."/>
            <person name="Mueller R.-W."/>
            <person name="Bruemmer F."/>
            <person name="Labrenz M."/>
            <person name="Spormann A.M."/>
            <person name="Op Den Camp H."/>
            <person name="Overmann J."/>
            <person name="Amann R."/>
            <person name="Jetten M.S.M."/>
            <person name="Mascher T."/>
            <person name="Medema M.H."/>
            <person name="Devos D.P."/>
            <person name="Kaster A.-K."/>
            <person name="Ovreas L."/>
            <person name="Rohde M."/>
            <person name="Galperin M.Y."/>
            <person name="Jogler C."/>
        </authorList>
    </citation>
    <scope>NUCLEOTIDE SEQUENCE [LARGE SCALE GENOMIC DNA]</scope>
    <source>
        <strain evidence="24 25">KOR34</strain>
    </source>
</reference>
<feature type="transmembrane region" description="Helical" evidence="21">
    <location>
        <begin position="284"/>
        <end position="304"/>
    </location>
</feature>
<comment type="cofactor">
    <cofactor evidence="1">
        <name>heme b</name>
        <dbReference type="ChEBI" id="CHEBI:60344"/>
    </cofactor>
</comment>
<feature type="binding site" evidence="18">
    <location>
        <position position="267"/>
    </location>
    <ligand>
        <name>Cu cation</name>
        <dbReference type="ChEBI" id="CHEBI:23378"/>
        <label>B</label>
    </ligand>
</feature>
<dbReference type="EMBL" id="SIHJ01000008">
    <property type="protein sequence ID" value="TWT29393.1"/>
    <property type="molecule type" value="Genomic_DNA"/>
</dbReference>
<evidence type="ECO:0000256" key="9">
    <source>
        <dbReference type="ARBA" id="ARBA00022692"/>
    </source>
</evidence>
<feature type="transmembrane region" description="Helical" evidence="21">
    <location>
        <begin position="530"/>
        <end position="551"/>
    </location>
</feature>
<dbReference type="NCBIfam" id="NF011055">
    <property type="entry name" value="PRK14487.1"/>
    <property type="match status" value="1"/>
</dbReference>
<dbReference type="EC" id="7.1.1.9" evidence="4"/>
<evidence type="ECO:0000256" key="10">
    <source>
        <dbReference type="ARBA" id="ARBA00022723"/>
    </source>
</evidence>
<name>A0A5C5UUV3_9BACT</name>
<dbReference type="Gene3D" id="1.10.760.10">
    <property type="entry name" value="Cytochrome c-like domain"/>
    <property type="match status" value="1"/>
</dbReference>
<evidence type="ECO:0000256" key="11">
    <source>
        <dbReference type="ARBA" id="ARBA00022967"/>
    </source>
</evidence>
<evidence type="ECO:0000256" key="14">
    <source>
        <dbReference type="ARBA" id="ARBA00023004"/>
    </source>
</evidence>
<dbReference type="GO" id="GO:0009060">
    <property type="term" value="P:aerobic respiration"/>
    <property type="evidence" value="ECO:0007669"/>
    <property type="project" value="InterPro"/>
</dbReference>
<proteinExistence type="inferred from homology"/>
<evidence type="ECO:0000313" key="24">
    <source>
        <dbReference type="EMBL" id="TWT29393.1"/>
    </source>
</evidence>
<dbReference type="InterPro" id="IPR009056">
    <property type="entry name" value="Cyt_c-like_dom"/>
</dbReference>
<dbReference type="GO" id="GO:0015990">
    <property type="term" value="P:electron transport coupled proton transport"/>
    <property type="evidence" value="ECO:0007669"/>
    <property type="project" value="TreeGrafter"/>
</dbReference>
<evidence type="ECO:0000256" key="3">
    <source>
        <dbReference type="ARBA" id="ARBA00004673"/>
    </source>
</evidence>
<feature type="transmembrane region" description="Helical" evidence="21">
    <location>
        <begin position="212"/>
        <end position="236"/>
    </location>
</feature>
<organism evidence="24 25">
    <name type="scientific">Posidoniimonas corsicana</name>
    <dbReference type="NCBI Taxonomy" id="1938618"/>
    <lineage>
        <taxon>Bacteria</taxon>
        <taxon>Pseudomonadati</taxon>
        <taxon>Planctomycetota</taxon>
        <taxon>Planctomycetia</taxon>
        <taxon>Pirellulales</taxon>
        <taxon>Lacipirellulaceae</taxon>
        <taxon>Posidoniimonas</taxon>
    </lineage>
</organism>
<dbReference type="InterPro" id="IPR036927">
    <property type="entry name" value="Cyt_c_oxase-like_su1_sf"/>
</dbReference>
<evidence type="ECO:0000256" key="6">
    <source>
        <dbReference type="ARBA" id="ARBA00022475"/>
    </source>
</evidence>
<dbReference type="GO" id="GO:0020037">
    <property type="term" value="F:heme binding"/>
    <property type="evidence" value="ECO:0007669"/>
    <property type="project" value="InterPro"/>
</dbReference>
<dbReference type="InterPro" id="IPR023616">
    <property type="entry name" value="Cyt_c_oxase-like_su1_dom"/>
</dbReference>
<evidence type="ECO:0000256" key="15">
    <source>
        <dbReference type="ARBA" id="ARBA00023008"/>
    </source>
</evidence>
<dbReference type="InterPro" id="IPR023615">
    <property type="entry name" value="Cyt_c_Oxase_su1_BS"/>
</dbReference>
<feature type="binding site" description="axial binding residue" evidence="18">
    <location>
        <position position="69"/>
    </location>
    <ligand>
        <name>heme b</name>
        <dbReference type="ChEBI" id="CHEBI:60344"/>
        <label>1; low-spin</label>
    </ligand>
    <ligandPart>
        <name>Fe</name>
        <dbReference type="ChEBI" id="CHEBI:18248"/>
    </ligandPart>
</feature>
<keyword evidence="12 19" id="KW-0249">Electron transport</keyword>
<dbReference type="SUPFAM" id="SSF81442">
    <property type="entry name" value="Cytochrome c oxidase subunit I-like"/>
    <property type="match status" value="1"/>
</dbReference>
<feature type="transmembrane region" description="Helical" evidence="21">
    <location>
        <begin position="138"/>
        <end position="159"/>
    </location>
</feature>
<evidence type="ECO:0000256" key="16">
    <source>
        <dbReference type="ARBA" id="ARBA00023136"/>
    </source>
</evidence>
<feature type="binding site" evidence="18">
    <location>
        <position position="217"/>
    </location>
    <ligand>
        <name>Cu cation</name>
        <dbReference type="ChEBI" id="CHEBI:23378"/>
        <label>B</label>
    </ligand>
</feature>
<dbReference type="Pfam" id="PF00115">
    <property type="entry name" value="COX1"/>
    <property type="match status" value="1"/>
</dbReference>
<dbReference type="NCBIfam" id="TIGR00780">
    <property type="entry name" value="ccoN"/>
    <property type="match status" value="1"/>
</dbReference>
<keyword evidence="7 18" id="KW-0349">Heme</keyword>
<comment type="similarity">
    <text evidence="19">Belongs to the heme-copper respiratory oxidase family.</text>
</comment>
<dbReference type="OrthoDB" id="9805440at2"/>
<gene>
    <name evidence="24" type="ORF">KOR34_52050</name>
</gene>
<keyword evidence="25" id="KW-1185">Reference proteome</keyword>
<evidence type="ECO:0000256" key="8">
    <source>
        <dbReference type="ARBA" id="ARBA00022660"/>
    </source>
</evidence>
<dbReference type="NCBIfam" id="TIGR00781">
    <property type="entry name" value="ccoO"/>
    <property type="match status" value="1"/>
</dbReference>
<feature type="transmembrane region" description="Helical" evidence="21">
    <location>
        <begin position="25"/>
        <end position="48"/>
    </location>
</feature>
<feature type="transmembrane region" description="Helical" evidence="21">
    <location>
        <begin position="352"/>
        <end position="376"/>
    </location>
</feature>
<feature type="binding site" evidence="18">
    <location>
        <position position="268"/>
    </location>
    <ligand>
        <name>Cu cation</name>
        <dbReference type="ChEBI" id="CHEBI:23378"/>
        <label>B</label>
    </ligand>
</feature>
<dbReference type="PROSITE" id="PS00077">
    <property type="entry name" value="COX1_CUB"/>
    <property type="match status" value="1"/>
</dbReference>
<sequence length="788" mass="88729">MTTTDSEDAAPGLERFSYDDAIVRMFVAATLVWAVVGFLVGLLIAAELPMPWLNGGIEWITFGRLRPLHTNAVIFAFAGNAIFAAIYYSTQRLCKARMFSDTLSRLHFWGWQAIIVSAALTLPFGITQSKEYAELEWPIDIAIAVVWAGFFGVNFFGTLLNRRERHMYVALWFYIATIITVAVLHIFNNLVVPAGWFKSYPVYAGVQDAMMQWWYGHNAVAFFLTTPFLGLMYYFLPKAAERPVFSYRLSILHFWSLVFIYIWAGPHHLHYTAIPEWAQSLGMLFSLMLWMPSWGGMINGLLTLRGAWHKVTTDPVLKFFVVAITFYGMATFEGPMLSIKAVNSLSHYTDWGIGHVHAGALGWNGFMAFGMIYWLAPRLFQTKLYSRGLADLHFYTATLGILLYVVSMYVAGITQGLMWRAITPGGQLLYPEFVQTTTAILPMYYIRLLGGGLYLGGTLVGCWNVYKTWAARPAEYEVTVHEAPALRDLEFTPETAPESELEMVTDYAKKLDVWSTLWWHRAWERLPVKFTVMTTLAVVLASVLELVPTFVIRSNVPTIATVKPYTPLELAGRDIYISEGCYNCHSQMIRPMVAETKRYGEFSKPGESVYDHPFQWGSRRIGPDLAREGGKQSVDWHVRHFQDPAALNDGSVMPEYPWLMKKKIDFESIPVRIAAMQTLGVPYDQYQGADRDRSVDDAKQQAQQIAAEYVQQTGQPYRTPDGDQVDLADKRVVALIAYLQRLGTDLFAAPDAPSSGGAEPQPVEEVANQPTAAPSTAMSEPRTTEATR</sequence>
<feature type="domain" description="Cytochrome oxidase subunit I profile" evidence="22">
    <location>
        <begin position="22"/>
        <end position="496"/>
    </location>
</feature>
<feature type="transmembrane region" description="Helical" evidence="21">
    <location>
        <begin position="108"/>
        <end position="126"/>
    </location>
</feature>
<dbReference type="PROSITE" id="PS50855">
    <property type="entry name" value="COX1"/>
    <property type="match status" value="1"/>
</dbReference>
<keyword evidence="16 21" id="KW-0472">Membrane</keyword>
<evidence type="ECO:0000256" key="20">
    <source>
        <dbReference type="SAM" id="MobiDB-lite"/>
    </source>
</evidence>
<dbReference type="Pfam" id="PF02433">
    <property type="entry name" value="FixO"/>
    <property type="match status" value="1"/>
</dbReference>
<feature type="transmembrane region" description="Helical" evidence="21">
    <location>
        <begin position="316"/>
        <end position="332"/>
    </location>
</feature>
<evidence type="ECO:0000256" key="18">
    <source>
        <dbReference type="PIRSR" id="PIRSR604677-50"/>
    </source>
</evidence>
<feature type="transmembrane region" description="Helical" evidence="21">
    <location>
        <begin position="397"/>
        <end position="422"/>
    </location>
</feature>
<dbReference type="InterPro" id="IPR004677">
    <property type="entry name" value="Cyt_c_oxidase_cbb3_su1"/>
</dbReference>
<evidence type="ECO:0000259" key="22">
    <source>
        <dbReference type="PROSITE" id="PS50855"/>
    </source>
</evidence>
<comment type="caution">
    <text evidence="24">The sequence shown here is derived from an EMBL/GenBank/DDBJ whole genome shotgun (WGS) entry which is preliminary data.</text>
</comment>
<keyword evidence="9 19" id="KW-0812">Transmembrane</keyword>
<comment type="cofactor">
    <cofactor evidence="18">
        <name>Cu(2+)</name>
        <dbReference type="ChEBI" id="CHEBI:29036"/>
    </cofactor>
    <text evidence="18">Binds 1 copper ion per subunit, denoted as copper B.</text>
</comment>
<keyword evidence="15" id="KW-0186">Copper</keyword>
<dbReference type="PROSITE" id="PS51007">
    <property type="entry name" value="CYTC"/>
    <property type="match status" value="1"/>
</dbReference>
<dbReference type="CDD" id="cd01661">
    <property type="entry name" value="cbb3_Oxidase_I"/>
    <property type="match status" value="1"/>
</dbReference>
<evidence type="ECO:0000256" key="21">
    <source>
        <dbReference type="SAM" id="Phobius"/>
    </source>
</evidence>
<dbReference type="GO" id="GO:0004129">
    <property type="term" value="F:cytochrome-c oxidase activity"/>
    <property type="evidence" value="ECO:0007669"/>
    <property type="project" value="UniProtKB-EC"/>
</dbReference>
<dbReference type="PANTHER" id="PTHR10422">
    <property type="entry name" value="CYTOCHROME C OXIDASE SUBUNIT 1"/>
    <property type="match status" value="1"/>
</dbReference>
<keyword evidence="13 21" id="KW-1133">Transmembrane helix</keyword>
<keyword evidence="5 19" id="KW-0813">Transport</keyword>
<dbReference type="SUPFAM" id="SSF46626">
    <property type="entry name" value="Cytochrome c"/>
    <property type="match status" value="1"/>
</dbReference>
<dbReference type="InterPro" id="IPR000883">
    <property type="entry name" value="Cyt_C_Oxase_1"/>
</dbReference>
<evidence type="ECO:0000313" key="25">
    <source>
        <dbReference type="Proteomes" id="UP000316714"/>
    </source>
</evidence>
<feature type="transmembrane region" description="Helical" evidence="21">
    <location>
        <begin position="245"/>
        <end position="264"/>
    </location>
</feature>
<dbReference type="RefSeq" id="WP_146569008.1">
    <property type="nucleotide sequence ID" value="NZ_SIHJ01000008.1"/>
</dbReference>
<dbReference type="GO" id="GO:0046872">
    <property type="term" value="F:metal ion binding"/>
    <property type="evidence" value="ECO:0007669"/>
    <property type="project" value="UniProtKB-KW"/>
</dbReference>
<dbReference type="GO" id="GO:0022904">
    <property type="term" value="P:respiratory electron transport chain"/>
    <property type="evidence" value="ECO:0007669"/>
    <property type="project" value="TreeGrafter"/>
</dbReference>
<feature type="binding site" description="axial binding residue" evidence="18">
    <location>
        <position position="355"/>
    </location>
    <ligand>
        <name>heme b</name>
        <dbReference type="ChEBI" id="CHEBI:60344"/>
        <label>2; high-spin</label>
    </ligand>
    <ligandPart>
        <name>Fe</name>
        <dbReference type="ChEBI" id="CHEBI:18248"/>
    </ligandPart>
</feature>
<keyword evidence="14 18" id="KW-0408">Iron</keyword>